<gene>
    <name evidence="2" type="ORF">SCF082_LOCUS14002</name>
</gene>
<reference evidence="2 3" key="1">
    <citation type="submission" date="2024-02" db="EMBL/GenBank/DDBJ databases">
        <authorList>
            <person name="Chen Y."/>
            <person name="Shah S."/>
            <person name="Dougan E. K."/>
            <person name="Thang M."/>
            <person name="Chan C."/>
        </authorList>
    </citation>
    <scope>NUCLEOTIDE SEQUENCE [LARGE SCALE GENOMIC DNA]</scope>
</reference>
<dbReference type="Proteomes" id="UP001642464">
    <property type="component" value="Unassembled WGS sequence"/>
</dbReference>
<proteinExistence type="predicted"/>
<evidence type="ECO:0000256" key="1">
    <source>
        <dbReference type="SAM" id="MobiDB-lite"/>
    </source>
</evidence>
<sequence length="143" mass="15332">ENPGRGAITKNRETLEPVFWHGKERRVVEDFLSTYSISAVIDLAASDGTVALACAVARRRYLGFTCTMVHKSRLREQLVYQLLSESRRPSGALYDPKLARALGDDTQAAPAEPRARLAALQSEGNGSGGDGQGDKSEGTAPAS</sequence>
<name>A0ABP0JUY2_9DINO</name>
<feature type="region of interest" description="Disordered" evidence="1">
    <location>
        <begin position="97"/>
        <end position="143"/>
    </location>
</feature>
<keyword evidence="3" id="KW-1185">Reference proteome</keyword>
<organism evidence="2 3">
    <name type="scientific">Durusdinium trenchii</name>
    <dbReference type="NCBI Taxonomy" id="1381693"/>
    <lineage>
        <taxon>Eukaryota</taxon>
        <taxon>Sar</taxon>
        <taxon>Alveolata</taxon>
        <taxon>Dinophyceae</taxon>
        <taxon>Suessiales</taxon>
        <taxon>Symbiodiniaceae</taxon>
        <taxon>Durusdinium</taxon>
    </lineage>
</organism>
<feature type="non-terminal residue" evidence="2">
    <location>
        <position position="1"/>
    </location>
</feature>
<feature type="compositionally biased region" description="Low complexity" evidence="1">
    <location>
        <begin position="107"/>
        <end position="124"/>
    </location>
</feature>
<dbReference type="EMBL" id="CAXAMM010008723">
    <property type="protein sequence ID" value="CAK9018256.1"/>
    <property type="molecule type" value="Genomic_DNA"/>
</dbReference>
<protein>
    <submittedName>
        <fullName evidence="2">Uncharacterized protein</fullName>
    </submittedName>
</protein>
<evidence type="ECO:0000313" key="2">
    <source>
        <dbReference type="EMBL" id="CAK9018256.1"/>
    </source>
</evidence>
<evidence type="ECO:0000313" key="3">
    <source>
        <dbReference type="Proteomes" id="UP001642464"/>
    </source>
</evidence>
<comment type="caution">
    <text evidence="2">The sequence shown here is derived from an EMBL/GenBank/DDBJ whole genome shotgun (WGS) entry which is preliminary data.</text>
</comment>
<accession>A0ABP0JUY2</accession>